<dbReference type="EMBL" id="CP061281">
    <property type="protein sequence ID" value="QNS05681.1"/>
    <property type="molecule type" value="Genomic_DNA"/>
</dbReference>
<evidence type="ECO:0000256" key="1">
    <source>
        <dbReference type="SAM" id="MobiDB-lite"/>
    </source>
</evidence>
<dbReference type="AlphaFoldDB" id="A0A7H1BAC6"/>
<feature type="region of interest" description="Disordered" evidence="1">
    <location>
        <begin position="189"/>
        <end position="213"/>
    </location>
</feature>
<organism evidence="3 4">
    <name type="scientific">Streptomyces xanthii</name>
    <dbReference type="NCBI Taxonomy" id="2768069"/>
    <lineage>
        <taxon>Bacteria</taxon>
        <taxon>Bacillati</taxon>
        <taxon>Actinomycetota</taxon>
        <taxon>Actinomycetes</taxon>
        <taxon>Kitasatosporales</taxon>
        <taxon>Streptomycetaceae</taxon>
        <taxon>Streptomyces</taxon>
    </lineage>
</organism>
<keyword evidence="2" id="KW-0472">Membrane</keyword>
<dbReference type="RefSeq" id="WP_188338371.1">
    <property type="nucleotide sequence ID" value="NZ_CP061281.1"/>
</dbReference>
<reference evidence="3 4" key="1">
    <citation type="submission" date="2020-09" db="EMBL/GenBank/DDBJ databases">
        <title>A novel species.</title>
        <authorList>
            <person name="Gao J."/>
        </authorList>
    </citation>
    <scope>NUCLEOTIDE SEQUENCE [LARGE SCALE GENOMIC DNA]</scope>
    <source>
        <strain evidence="3 4">CRXT-Y-14</strain>
    </source>
</reference>
<evidence type="ECO:0000256" key="2">
    <source>
        <dbReference type="SAM" id="Phobius"/>
    </source>
</evidence>
<evidence type="ECO:0000313" key="4">
    <source>
        <dbReference type="Proteomes" id="UP000516428"/>
    </source>
</evidence>
<protein>
    <submittedName>
        <fullName evidence="3">Uncharacterized protein</fullName>
    </submittedName>
</protein>
<evidence type="ECO:0000313" key="3">
    <source>
        <dbReference type="EMBL" id="QNS05681.1"/>
    </source>
</evidence>
<sequence>MSRGRAFVWVVVPLGVAWLVVRWMWLTQAVDTVWNGEPYPVADPAVTASRIDERTQDVYDALALPDAGLDRAWPGRAVEAYGSSCRPRGLRHFSDQLADSPPSADGVVTVHSEWALTGVSPADAAAGLRRVQKRLEPRGWEVVEYDQDGTRPFMRLRPPGGGDDDQIQIQSYPRDRLQVAAYSSCARYPEGTPLTSYGEPALPAQQAPAQLRD</sequence>
<dbReference type="Proteomes" id="UP000516428">
    <property type="component" value="Chromosome"/>
</dbReference>
<feature type="transmembrane region" description="Helical" evidence="2">
    <location>
        <begin position="7"/>
        <end position="25"/>
    </location>
</feature>
<keyword evidence="4" id="KW-1185">Reference proteome</keyword>
<proteinExistence type="predicted"/>
<keyword evidence="2" id="KW-0812">Transmembrane</keyword>
<name>A0A7H1BAC6_9ACTN</name>
<gene>
    <name evidence="3" type="ORF">IAG42_20200</name>
</gene>
<accession>A0A7H1BAC6</accession>
<dbReference type="KEGG" id="sxn:IAG42_20200"/>
<feature type="compositionally biased region" description="Low complexity" evidence="1">
    <location>
        <begin position="200"/>
        <end position="213"/>
    </location>
</feature>
<keyword evidence="2" id="KW-1133">Transmembrane helix</keyword>